<dbReference type="InterPro" id="IPR027417">
    <property type="entry name" value="P-loop_NTPase"/>
</dbReference>
<evidence type="ECO:0000256" key="1">
    <source>
        <dbReference type="SAM" id="MobiDB-lite"/>
    </source>
</evidence>
<keyword evidence="3" id="KW-1185">Reference proteome</keyword>
<organism evidence="2 3">
    <name type="scientific">Myceligenerans indicum</name>
    <dbReference type="NCBI Taxonomy" id="2593663"/>
    <lineage>
        <taxon>Bacteria</taxon>
        <taxon>Bacillati</taxon>
        <taxon>Actinomycetota</taxon>
        <taxon>Actinomycetes</taxon>
        <taxon>Micrococcales</taxon>
        <taxon>Promicromonosporaceae</taxon>
        <taxon>Myceligenerans</taxon>
    </lineage>
</organism>
<name>A0ABS1LMU7_9MICO</name>
<accession>A0ABS1LMU7</accession>
<evidence type="ECO:0000313" key="3">
    <source>
        <dbReference type="Proteomes" id="UP000675409"/>
    </source>
</evidence>
<reference evidence="2 3" key="1">
    <citation type="journal article" date="2021" name="Arch. Microbiol.">
        <title>Myceligenerans indicum sp. nov., an actinobacterium isolated from mangrove sediment of Sundarbans, India.</title>
        <authorList>
            <person name="Asha K."/>
            <person name="Bhadury P."/>
        </authorList>
    </citation>
    <scope>NUCLEOTIDE SEQUENCE [LARGE SCALE GENOMIC DNA]</scope>
    <source>
        <strain evidence="2 3">I2</strain>
    </source>
</reference>
<sequence>MHRSGTSAYARMIGRMVGYEPRDPEIRRTNRLGQWEDIRLRRANDKILALAGCEWSAPSDSLPHALAAAAGDEAGRTALSRRLRGLGSEPWVWKDPRNCLTLPLWLGLDASPASFTVTVRHPLEVARSLHARNGFPLLYGVALWERYNRSMIDAVDGREALFISFGSLMSDAAKTLARTREWLERSGYPIHDPDPSDHVVRDLRHAAEDDDPDALTKLGLSPAQVRLYQRLLDRDGETGRVDGRRLLDEAETPLTSALLDTRRQVLEAHHAISPTVGVRLARRTRRWAGRLGEQVASARREHGLETPRRRPGPVDSRQTGPRETGPDPQP</sequence>
<dbReference type="Proteomes" id="UP000675409">
    <property type="component" value="Unassembled WGS sequence"/>
</dbReference>
<dbReference type="EMBL" id="JABBYC010000030">
    <property type="protein sequence ID" value="MBL0887536.1"/>
    <property type="molecule type" value="Genomic_DNA"/>
</dbReference>
<dbReference type="RefSeq" id="WP_201848736.1">
    <property type="nucleotide sequence ID" value="NZ_JABBYC010000030.1"/>
</dbReference>
<dbReference type="SUPFAM" id="SSF52540">
    <property type="entry name" value="P-loop containing nucleoside triphosphate hydrolases"/>
    <property type="match status" value="1"/>
</dbReference>
<evidence type="ECO:0008006" key="4">
    <source>
        <dbReference type="Google" id="ProtNLM"/>
    </source>
</evidence>
<feature type="region of interest" description="Disordered" evidence="1">
    <location>
        <begin position="291"/>
        <end position="330"/>
    </location>
</feature>
<comment type="caution">
    <text evidence="2">The sequence shown here is derived from an EMBL/GenBank/DDBJ whole genome shotgun (WGS) entry which is preliminary data.</text>
</comment>
<proteinExistence type="predicted"/>
<evidence type="ECO:0000313" key="2">
    <source>
        <dbReference type="EMBL" id="MBL0887536.1"/>
    </source>
</evidence>
<gene>
    <name evidence="2" type="ORF">HGK34_14805</name>
</gene>
<protein>
    <recommendedName>
        <fullName evidence="4">Sulfotransferase family protein</fullName>
    </recommendedName>
</protein>
<feature type="compositionally biased region" description="Basic and acidic residues" evidence="1">
    <location>
        <begin position="298"/>
        <end position="308"/>
    </location>
</feature>
<dbReference type="Gene3D" id="3.40.50.300">
    <property type="entry name" value="P-loop containing nucleotide triphosphate hydrolases"/>
    <property type="match status" value="1"/>
</dbReference>